<feature type="domain" description="Metallo-beta-lactamase" evidence="5">
    <location>
        <begin position="109"/>
        <end position="299"/>
    </location>
</feature>
<dbReference type="SUPFAM" id="SSF53137">
    <property type="entry name" value="Translational machinery components"/>
    <property type="match status" value="1"/>
</dbReference>
<name>A0A0E9NAM1_SAICN</name>
<feature type="compositionally biased region" description="Basic residues" evidence="4">
    <location>
        <begin position="1"/>
        <end position="13"/>
    </location>
</feature>
<dbReference type="Pfam" id="PF12706">
    <property type="entry name" value="Lactamase_B_2"/>
    <property type="match status" value="1"/>
</dbReference>
<reference evidence="6 7" key="2">
    <citation type="journal article" date="2014" name="J. Gen. Appl. Microbiol.">
        <title>The early diverging ascomycetous budding yeast Saitoella complicata has three histone deacetylases belonging to the Clr6, Hos2, and Rpd3 lineages.</title>
        <authorList>
            <person name="Nishida H."/>
            <person name="Matsumoto T."/>
            <person name="Kondo S."/>
            <person name="Hamamoto M."/>
            <person name="Yoshikawa H."/>
        </authorList>
    </citation>
    <scope>NUCLEOTIDE SEQUENCE [LARGE SCALE GENOMIC DNA]</scope>
    <source>
        <strain evidence="6 7">NRRL Y-17804</strain>
    </source>
</reference>
<keyword evidence="3" id="KW-0687">Ribonucleoprotein</keyword>
<dbReference type="Gene3D" id="3.60.15.10">
    <property type="entry name" value="Ribonuclease Z/Hydroxyacylglutathione hydrolase-like"/>
    <property type="match status" value="1"/>
</dbReference>
<dbReference type="STRING" id="698492.A0A0E9NAM1"/>
<accession>A0A0E9NAM1</accession>
<dbReference type="GO" id="GO:0006412">
    <property type="term" value="P:translation"/>
    <property type="evidence" value="ECO:0007669"/>
    <property type="project" value="InterPro"/>
</dbReference>
<reference evidence="6 7" key="1">
    <citation type="journal article" date="2011" name="J. Gen. Appl. Microbiol.">
        <title>Draft genome sequencing of the enigmatic yeast Saitoella complicata.</title>
        <authorList>
            <person name="Nishida H."/>
            <person name="Hamamoto M."/>
            <person name="Sugiyama J."/>
        </authorList>
    </citation>
    <scope>NUCLEOTIDE SEQUENCE [LARGE SCALE GENOMIC DNA]</scope>
    <source>
        <strain evidence="6 7">NRRL Y-17804</strain>
    </source>
</reference>
<dbReference type="AlphaFoldDB" id="A0A0E9NAM1"/>
<dbReference type="PANTHER" id="PTHR42663">
    <property type="entry name" value="HYDROLASE C777.06C-RELATED-RELATED"/>
    <property type="match status" value="1"/>
</dbReference>
<comment type="caution">
    <text evidence="6">The sequence shown here is derived from an EMBL/GenBank/DDBJ whole genome shotgun (WGS) entry which is preliminary data.</text>
</comment>
<dbReference type="Proteomes" id="UP000033140">
    <property type="component" value="Unassembled WGS sequence"/>
</dbReference>
<evidence type="ECO:0000256" key="2">
    <source>
        <dbReference type="ARBA" id="ARBA00022980"/>
    </source>
</evidence>
<comment type="similarity">
    <text evidence="1">Belongs to the universal ribosomal protein uS11 family.</text>
</comment>
<proteinExistence type="inferred from homology"/>
<evidence type="ECO:0000256" key="1">
    <source>
        <dbReference type="ARBA" id="ARBA00006194"/>
    </source>
</evidence>
<dbReference type="SUPFAM" id="SSF56281">
    <property type="entry name" value="Metallo-hydrolase/oxidoreductase"/>
    <property type="match status" value="1"/>
</dbReference>
<dbReference type="InterPro" id="IPR036967">
    <property type="entry name" value="Ribosomal_uS11_sf"/>
</dbReference>
<keyword evidence="7" id="KW-1185">Reference proteome</keyword>
<evidence type="ECO:0000313" key="6">
    <source>
        <dbReference type="EMBL" id="GAO46864.1"/>
    </source>
</evidence>
<dbReference type="GO" id="GO:0005840">
    <property type="term" value="C:ribosome"/>
    <property type="evidence" value="ECO:0007669"/>
    <property type="project" value="UniProtKB-KW"/>
</dbReference>
<dbReference type="GO" id="GO:0003735">
    <property type="term" value="F:structural constituent of ribosome"/>
    <property type="evidence" value="ECO:0007669"/>
    <property type="project" value="InterPro"/>
</dbReference>
<dbReference type="Gene3D" id="3.30.420.80">
    <property type="entry name" value="Ribosomal protein S11"/>
    <property type="match status" value="1"/>
</dbReference>
<sequence length="544" mass="59109">MRVRFPQTKCRHARNSEPTIKTPDSNCATRMVELANGHGSNGVQHTAKAESIIFLGTGTSSAVPVIGCLTQENPACEVCISAMDPKSKNRRLNTGAVITIDVGEPTRKNLVIDCGKTFYHAALAQFPRHKLRRVDAVLLTHAHADAFFGLDDLRGWTLGGLVQDTIDVYVSKETMDTIALTFPYMVSKDAGTGGGDLPQFNWHVFDPTKSFRIPSCGNIEVTPLLVEHGRYFSGVPRPFMSLGFRVDGLSYISDVSAVPPTTAQLLHGTKVFVLDGLKDAPHASHFSIGQAVDFVRTLPEMPSKTFLVGFTHESTHEALERRLEGVQDFYVRPAFDGKRIKLIGGYEEKVLLGNPFSSARQPAKMAPKARKTATTADGAATLGPQALREGELVFGVCHVYASFNDTFVHVTDLSGRETIVRVTGGMKVKADRDESSPYAAISVSPLSTSRSVPLVVPEPRPLVLVPSPPSVPWPVLVCALVALRTLPPSPPTLPVARVVVVVVVSRCLRVLGVFLSSSLLFWDYLVGRLKMCECVRRLARCATA</sequence>
<dbReference type="PANTHER" id="PTHR42663:SF6">
    <property type="entry name" value="HYDROLASE C777.06C-RELATED"/>
    <property type="match status" value="1"/>
</dbReference>
<dbReference type="InterPro" id="IPR001971">
    <property type="entry name" value="Ribosomal_uS11"/>
</dbReference>
<keyword evidence="2" id="KW-0689">Ribosomal protein</keyword>
<dbReference type="EMBL" id="BACD03000006">
    <property type="protein sequence ID" value="GAO46864.1"/>
    <property type="molecule type" value="Genomic_DNA"/>
</dbReference>
<dbReference type="Pfam" id="PF00411">
    <property type="entry name" value="Ribosomal_S11"/>
    <property type="match status" value="1"/>
</dbReference>
<reference evidence="6 7" key="3">
    <citation type="journal article" date="2015" name="Genome Announc.">
        <title>Draft Genome Sequence of the Archiascomycetous Yeast Saitoella complicata.</title>
        <authorList>
            <person name="Yamauchi K."/>
            <person name="Kondo S."/>
            <person name="Hamamoto M."/>
            <person name="Takahashi Y."/>
            <person name="Ogura Y."/>
            <person name="Hayashi T."/>
            <person name="Nishida H."/>
        </authorList>
    </citation>
    <scope>NUCLEOTIDE SEQUENCE [LARGE SCALE GENOMIC DNA]</scope>
    <source>
        <strain evidence="6 7">NRRL Y-17804</strain>
    </source>
</reference>
<protein>
    <recommendedName>
        <fullName evidence="5">Metallo-beta-lactamase domain-containing protein</fullName>
    </recommendedName>
</protein>
<dbReference type="CDD" id="cd16279">
    <property type="entry name" value="metallo-hydrolase-like_MBL-fold"/>
    <property type="match status" value="1"/>
</dbReference>
<gene>
    <name evidence="6" type="ORF">G7K_1082-t1</name>
</gene>
<evidence type="ECO:0000313" key="7">
    <source>
        <dbReference type="Proteomes" id="UP000033140"/>
    </source>
</evidence>
<dbReference type="GO" id="GO:1990904">
    <property type="term" value="C:ribonucleoprotein complex"/>
    <property type="evidence" value="ECO:0007669"/>
    <property type="project" value="UniProtKB-KW"/>
</dbReference>
<evidence type="ECO:0000256" key="4">
    <source>
        <dbReference type="SAM" id="MobiDB-lite"/>
    </source>
</evidence>
<evidence type="ECO:0000259" key="5">
    <source>
        <dbReference type="Pfam" id="PF12706"/>
    </source>
</evidence>
<dbReference type="InterPro" id="IPR001279">
    <property type="entry name" value="Metallo-B-lactamas"/>
</dbReference>
<dbReference type="InterPro" id="IPR036866">
    <property type="entry name" value="RibonucZ/Hydroxyglut_hydro"/>
</dbReference>
<organism evidence="6 7">
    <name type="scientific">Saitoella complicata (strain BCRC 22490 / CBS 7301 / JCM 7358 / NBRC 10748 / NRRL Y-17804)</name>
    <dbReference type="NCBI Taxonomy" id="698492"/>
    <lineage>
        <taxon>Eukaryota</taxon>
        <taxon>Fungi</taxon>
        <taxon>Dikarya</taxon>
        <taxon>Ascomycota</taxon>
        <taxon>Taphrinomycotina</taxon>
        <taxon>Taphrinomycotina incertae sedis</taxon>
        <taxon>Saitoella</taxon>
    </lineage>
</organism>
<feature type="region of interest" description="Disordered" evidence="4">
    <location>
        <begin position="1"/>
        <end position="20"/>
    </location>
</feature>
<evidence type="ECO:0000256" key="3">
    <source>
        <dbReference type="ARBA" id="ARBA00023274"/>
    </source>
</evidence>